<dbReference type="InterPro" id="IPR001349">
    <property type="entry name" value="Cyt_c_oxidase_su6a"/>
</dbReference>
<keyword evidence="6" id="KW-0809">Transit peptide</keyword>
<dbReference type="Proteomes" id="UP001219518">
    <property type="component" value="Unassembled WGS sequence"/>
</dbReference>
<comment type="pathway">
    <text evidence="2">Energy metabolism; oxidative phosphorylation.</text>
</comment>
<evidence type="ECO:0000256" key="12">
    <source>
        <dbReference type="RuleBase" id="RU004397"/>
    </source>
</evidence>
<evidence type="ECO:0000256" key="3">
    <source>
        <dbReference type="ARBA" id="ARBA00005553"/>
    </source>
</evidence>
<evidence type="ECO:0000256" key="8">
    <source>
        <dbReference type="ARBA" id="ARBA00023002"/>
    </source>
</evidence>
<keyword evidence="5 12" id="KW-0999">Mitochondrion inner membrane</keyword>
<evidence type="ECO:0000256" key="2">
    <source>
        <dbReference type="ARBA" id="ARBA00004673"/>
    </source>
</evidence>
<evidence type="ECO:0000256" key="10">
    <source>
        <dbReference type="ARBA" id="ARBA00023136"/>
    </source>
</evidence>
<evidence type="ECO:0000256" key="13">
    <source>
        <dbReference type="SAM" id="Phobius"/>
    </source>
</evidence>
<keyword evidence="8" id="KW-0560">Oxidoreductase</keyword>
<dbReference type="FunFam" id="4.10.95.10:FF:000001">
    <property type="entry name" value="Cytochrome c oxidase subunit 6A, mitochondrial"/>
    <property type="match status" value="1"/>
</dbReference>
<proteinExistence type="inferred from homology"/>
<dbReference type="InterPro" id="IPR036418">
    <property type="entry name" value="Cyt_c_oxidase_su6a_sf"/>
</dbReference>
<reference evidence="14" key="2">
    <citation type="journal article" date="2023" name="BMC Genomics">
        <title>Pest status, molecular evolution, and epigenetic factors derived from the genome assembly of Frankliniella fusca, a thysanopteran phytovirus vector.</title>
        <authorList>
            <person name="Catto M.A."/>
            <person name="Labadie P.E."/>
            <person name="Jacobson A.L."/>
            <person name="Kennedy G.G."/>
            <person name="Srinivasan R."/>
            <person name="Hunt B.G."/>
        </authorList>
    </citation>
    <scope>NUCLEOTIDE SEQUENCE</scope>
    <source>
        <strain evidence="14">PL_HMW_Pooled</strain>
    </source>
</reference>
<keyword evidence="15" id="KW-1185">Reference proteome</keyword>
<keyword evidence="9 12" id="KW-0496">Mitochondrion</keyword>
<organism evidence="14 15">
    <name type="scientific">Frankliniella fusca</name>
    <dbReference type="NCBI Taxonomy" id="407009"/>
    <lineage>
        <taxon>Eukaryota</taxon>
        <taxon>Metazoa</taxon>
        <taxon>Ecdysozoa</taxon>
        <taxon>Arthropoda</taxon>
        <taxon>Hexapoda</taxon>
        <taxon>Insecta</taxon>
        <taxon>Pterygota</taxon>
        <taxon>Neoptera</taxon>
        <taxon>Paraneoptera</taxon>
        <taxon>Thysanoptera</taxon>
        <taxon>Terebrantia</taxon>
        <taxon>Thripoidea</taxon>
        <taxon>Thripidae</taxon>
        <taxon>Frankliniella</taxon>
    </lineage>
</organism>
<keyword evidence="10 12" id="KW-0472">Membrane</keyword>
<evidence type="ECO:0000313" key="15">
    <source>
        <dbReference type="Proteomes" id="UP001219518"/>
    </source>
</evidence>
<dbReference type="GO" id="GO:0006123">
    <property type="term" value="P:mitochondrial electron transport, cytochrome c to oxygen"/>
    <property type="evidence" value="ECO:0007669"/>
    <property type="project" value="TreeGrafter"/>
</dbReference>
<dbReference type="PROSITE" id="PS01329">
    <property type="entry name" value="COX6A"/>
    <property type="match status" value="1"/>
</dbReference>
<dbReference type="Gene3D" id="4.10.95.10">
    <property type="entry name" value="Cytochrome c oxidase, subunit VIa"/>
    <property type="match status" value="1"/>
</dbReference>
<evidence type="ECO:0000256" key="9">
    <source>
        <dbReference type="ARBA" id="ARBA00023128"/>
    </source>
</evidence>
<comment type="subcellular location">
    <subcellularLocation>
        <location evidence="1">Mitochondrion inner membrane</location>
        <topology evidence="1">Single-pass membrane protein</topology>
    </subcellularLocation>
</comment>
<dbReference type="Pfam" id="PF02046">
    <property type="entry name" value="COX6A"/>
    <property type="match status" value="1"/>
</dbReference>
<dbReference type="GO" id="GO:0030234">
    <property type="term" value="F:enzyme regulator activity"/>
    <property type="evidence" value="ECO:0007669"/>
    <property type="project" value="TreeGrafter"/>
</dbReference>
<feature type="transmembrane region" description="Helical" evidence="13">
    <location>
        <begin position="36"/>
        <end position="57"/>
    </location>
</feature>
<dbReference type="PANTHER" id="PTHR11504:SF0">
    <property type="entry name" value="CYTOCHROME C OXIDASE SUBUNIT"/>
    <property type="match status" value="1"/>
</dbReference>
<name>A0AAE1H700_9NEOP</name>
<dbReference type="PANTHER" id="PTHR11504">
    <property type="entry name" value="CYTOCHROME C OXIDASE POLYPEPTIDE VIA"/>
    <property type="match status" value="1"/>
</dbReference>
<dbReference type="AlphaFoldDB" id="A0AAE1H700"/>
<reference evidence="14" key="1">
    <citation type="submission" date="2021-07" db="EMBL/GenBank/DDBJ databases">
        <authorList>
            <person name="Catto M.A."/>
            <person name="Jacobson A."/>
            <person name="Kennedy G."/>
            <person name="Labadie P."/>
            <person name="Hunt B.G."/>
            <person name="Srinivasan R."/>
        </authorList>
    </citation>
    <scope>NUCLEOTIDE SEQUENCE</scope>
    <source>
        <strain evidence="14">PL_HMW_Pooled</strain>
        <tissue evidence="14">Head</tissue>
    </source>
</reference>
<accession>A0AAE1H700</accession>
<dbReference type="InterPro" id="IPR018507">
    <property type="entry name" value="Cyt_c_oxidase_su6a_CS"/>
</dbReference>
<protein>
    <recommendedName>
        <fullName evidence="12">Cytochrome c oxidase subunit</fullName>
    </recommendedName>
    <alternativeName>
        <fullName evidence="12">Cytochrome c oxidase polypeptide VIa</fullName>
    </alternativeName>
</protein>
<evidence type="ECO:0000256" key="11">
    <source>
        <dbReference type="RuleBase" id="RU004396"/>
    </source>
</evidence>
<comment type="caution">
    <text evidence="14">The sequence shown here is derived from an EMBL/GenBank/DDBJ whole genome shotgun (WGS) entry which is preliminary data.</text>
</comment>
<dbReference type="GO" id="GO:0016491">
    <property type="term" value="F:oxidoreductase activity"/>
    <property type="evidence" value="ECO:0007669"/>
    <property type="project" value="UniProtKB-KW"/>
</dbReference>
<keyword evidence="4 13" id="KW-0812">Transmembrane</keyword>
<evidence type="ECO:0000256" key="6">
    <source>
        <dbReference type="ARBA" id="ARBA00022946"/>
    </source>
</evidence>
<evidence type="ECO:0000256" key="5">
    <source>
        <dbReference type="ARBA" id="ARBA00022792"/>
    </source>
</evidence>
<dbReference type="GO" id="GO:0005743">
    <property type="term" value="C:mitochondrial inner membrane"/>
    <property type="evidence" value="ECO:0007669"/>
    <property type="project" value="UniProtKB-SubCell"/>
</dbReference>
<keyword evidence="7 13" id="KW-1133">Transmembrane helix</keyword>
<evidence type="ECO:0000256" key="7">
    <source>
        <dbReference type="ARBA" id="ARBA00022989"/>
    </source>
</evidence>
<dbReference type="EMBL" id="JAHWGI010000473">
    <property type="protein sequence ID" value="KAK3915942.1"/>
    <property type="molecule type" value="Genomic_DNA"/>
</dbReference>
<evidence type="ECO:0000313" key="14">
    <source>
        <dbReference type="EMBL" id="KAK3915942.1"/>
    </source>
</evidence>
<comment type="similarity">
    <text evidence="3 11">Belongs to the cytochrome c oxidase subunit 6A family.</text>
</comment>
<sequence length="116" mass="13100">MASALKKFASLAPSGVRMASGGSATAGKHAAEHAKMWERLCIFGVVPVIVISSALIFKHEMEHHEPPPEYREYEHMRIRKKNFPWGDGKHSFFHNPETNPLPGVGYEVEWKGHKEH</sequence>
<evidence type="ECO:0000256" key="1">
    <source>
        <dbReference type="ARBA" id="ARBA00004434"/>
    </source>
</evidence>
<dbReference type="SUPFAM" id="SSF81411">
    <property type="entry name" value="Mitochondrial cytochrome c oxidase subunit VIa"/>
    <property type="match status" value="1"/>
</dbReference>
<gene>
    <name evidence="14" type="ORF">KUF71_025239</name>
</gene>
<evidence type="ECO:0000256" key="4">
    <source>
        <dbReference type="ARBA" id="ARBA00022692"/>
    </source>
</evidence>